<comment type="cofactor">
    <cofactor evidence="6">
        <name>heme</name>
        <dbReference type="ChEBI" id="CHEBI:30413"/>
    </cofactor>
</comment>
<sequence>MALSLATLAGIVIVVVLAFNVVGRVRAYSRLSHVPGPRLAAWSRLWIVRAGTSGRNHEYYYEANVRYGPLARIGPNHLLTSDPDIIRRMNAPRSPYRRSGWYSTFRFKPRSDNIISVTSEERHEELRKKMAAGYGGKEVPFLESYIDKHIKEWVELIRQKYISTAHETKPMDMGRTAQYFTLDVISDLAFNHPFGDIPEDTDKFGYIKTTEDSISAMQFLSAFPHVHRWIEQSRLMDLLAPKAKDRTGLGRVVGIAHSMVAERFGNDSKGRDAPDMLGSFLRHGLTQEEAESETVLQIMAGSDTSATIIRVVVLNVITSPHILGRLRAEIDEAIRDGKISSPIKDSEAKQLPYLQSVIKEALRLWPPVTGLVQKVVGPEGDTIDGKFIPGGTFIGQNSWALGRNESIYGPDFALYRPERWLEASGKDLVAMERNSELTFGYGRFKCLGQPVALMELNKVFVELFRRFDMAVMNPAKPWSSESFGIFLQKDFWVRITERSPNRK</sequence>
<name>A0A6A6NSC8_9PEZI</name>
<comment type="pathway">
    <text evidence="1">Hormone biosynthesis.</text>
</comment>
<organism evidence="7 8">
    <name type="scientific">Lineolata rhizophorae</name>
    <dbReference type="NCBI Taxonomy" id="578093"/>
    <lineage>
        <taxon>Eukaryota</taxon>
        <taxon>Fungi</taxon>
        <taxon>Dikarya</taxon>
        <taxon>Ascomycota</taxon>
        <taxon>Pezizomycotina</taxon>
        <taxon>Dothideomycetes</taxon>
        <taxon>Dothideomycetes incertae sedis</taxon>
        <taxon>Lineolatales</taxon>
        <taxon>Lineolataceae</taxon>
        <taxon>Lineolata</taxon>
    </lineage>
</organism>
<protein>
    <recommendedName>
        <fullName evidence="4">Cytochrome P450 monooxygenase ABA1</fullName>
    </recommendedName>
    <alternativeName>
        <fullName evidence="5">Abscisic acid biosynthesis protein 1</fullName>
    </alternativeName>
    <alternativeName>
        <fullName evidence="3">Cytochrome P450 monooxygenase aba1</fullName>
    </alternativeName>
</protein>
<dbReference type="InterPro" id="IPR050121">
    <property type="entry name" value="Cytochrome_P450_monoxygenase"/>
</dbReference>
<dbReference type="Gene3D" id="1.10.630.10">
    <property type="entry name" value="Cytochrome P450"/>
    <property type="match status" value="1"/>
</dbReference>
<dbReference type="GO" id="GO:0016705">
    <property type="term" value="F:oxidoreductase activity, acting on paired donors, with incorporation or reduction of molecular oxygen"/>
    <property type="evidence" value="ECO:0007669"/>
    <property type="project" value="InterPro"/>
</dbReference>
<feature type="binding site" description="axial binding residue" evidence="6">
    <location>
        <position position="446"/>
    </location>
    <ligand>
        <name>heme</name>
        <dbReference type="ChEBI" id="CHEBI:30413"/>
    </ligand>
    <ligandPart>
        <name>Fe</name>
        <dbReference type="ChEBI" id="CHEBI:18248"/>
    </ligandPart>
</feature>
<dbReference type="GO" id="GO:0004497">
    <property type="term" value="F:monooxygenase activity"/>
    <property type="evidence" value="ECO:0007669"/>
    <property type="project" value="InterPro"/>
</dbReference>
<accession>A0A6A6NSC8</accession>
<keyword evidence="6" id="KW-0349">Heme</keyword>
<keyword evidence="8" id="KW-1185">Reference proteome</keyword>
<dbReference type="Pfam" id="PF00067">
    <property type="entry name" value="p450"/>
    <property type="match status" value="1"/>
</dbReference>
<dbReference type="PRINTS" id="PR00463">
    <property type="entry name" value="EP450I"/>
</dbReference>
<dbReference type="GO" id="GO:0032259">
    <property type="term" value="P:methylation"/>
    <property type="evidence" value="ECO:0007669"/>
    <property type="project" value="UniProtKB-KW"/>
</dbReference>
<dbReference type="PANTHER" id="PTHR24305">
    <property type="entry name" value="CYTOCHROME P450"/>
    <property type="match status" value="1"/>
</dbReference>
<evidence type="ECO:0000256" key="1">
    <source>
        <dbReference type="ARBA" id="ARBA00004972"/>
    </source>
</evidence>
<evidence type="ECO:0000256" key="3">
    <source>
        <dbReference type="ARBA" id="ARBA00067672"/>
    </source>
</evidence>
<dbReference type="AlphaFoldDB" id="A0A6A6NSC8"/>
<dbReference type="OrthoDB" id="3934656at2759"/>
<dbReference type="SUPFAM" id="SSF48264">
    <property type="entry name" value="Cytochrome P450"/>
    <property type="match status" value="1"/>
</dbReference>
<dbReference type="GO" id="GO:0008168">
    <property type="term" value="F:methyltransferase activity"/>
    <property type="evidence" value="ECO:0007669"/>
    <property type="project" value="UniProtKB-KW"/>
</dbReference>
<evidence type="ECO:0000313" key="8">
    <source>
        <dbReference type="Proteomes" id="UP000799766"/>
    </source>
</evidence>
<keyword evidence="2" id="KW-0843">Virulence</keyword>
<proteinExistence type="predicted"/>
<dbReference type="InterPro" id="IPR001128">
    <property type="entry name" value="Cyt_P450"/>
</dbReference>
<gene>
    <name evidence="7" type="ORF">BDY21DRAFT_352362</name>
</gene>
<dbReference type="GO" id="GO:0020037">
    <property type="term" value="F:heme binding"/>
    <property type="evidence" value="ECO:0007669"/>
    <property type="project" value="InterPro"/>
</dbReference>
<dbReference type="EMBL" id="MU001690">
    <property type="protein sequence ID" value="KAF2454651.1"/>
    <property type="molecule type" value="Genomic_DNA"/>
</dbReference>
<reference evidence="7" key="1">
    <citation type="journal article" date="2020" name="Stud. Mycol.">
        <title>101 Dothideomycetes genomes: a test case for predicting lifestyles and emergence of pathogens.</title>
        <authorList>
            <person name="Haridas S."/>
            <person name="Albert R."/>
            <person name="Binder M."/>
            <person name="Bloem J."/>
            <person name="Labutti K."/>
            <person name="Salamov A."/>
            <person name="Andreopoulos B."/>
            <person name="Baker S."/>
            <person name="Barry K."/>
            <person name="Bills G."/>
            <person name="Bluhm B."/>
            <person name="Cannon C."/>
            <person name="Castanera R."/>
            <person name="Culley D."/>
            <person name="Daum C."/>
            <person name="Ezra D."/>
            <person name="Gonzalez J."/>
            <person name="Henrissat B."/>
            <person name="Kuo A."/>
            <person name="Liang C."/>
            <person name="Lipzen A."/>
            <person name="Lutzoni F."/>
            <person name="Magnuson J."/>
            <person name="Mondo S."/>
            <person name="Nolan M."/>
            <person name="Ohm R."/>
            <person name="Pangilinan J."/>
            <person name="Park H.-J."/>
            <person name="Ramirez L."/>
            <person name="Alfaro M."/>
            <person name="Sun H."/>
            <person name="Tritt A."/>
            <person name="Yoshinaga Y."/>
            <person name="Zwiers L.-H."/>
            <person name="Turgeon B."/>
            <person name="Goodwin S."/>
            <person name="Spatafora J."/>
            <person name="Crous P."/>
            <person name="Grigoriev I."/>
        </authorList>
    </citation>
    <scope>NUCLEOTIDE SEQUENCE</scope>
    <source>
        <strain evidence="7">ATCC 16933</strain>
    </source>
</reference>
<dbReference type="InterPro" id="IPR036396">
    <property type="entry name" value="Cyt_P450_sf"/>
</dbReference>
<evidence type="ECO:0000256" key="6">
    <source>
        <dbReference type="PIRSR" id="PIRSR602401-1"/>
    </source>
</evidence>
<keyword evidence="7" id="KW-0808">Transferase</keyword>
<evidence type="ECO:0000256" key="5">
    <source>
        <dbReference type="ARBA" id="ARBA00079990"/>
    </source>
</evidence>
<dbReference type="Proteomes" id="UP000799766">
    <property type="component" value="Unassembled WGS sequence"/>
</dbReference>
<dbReference type="PANTHER" id="PTHR24305:SF168">
    <property type="entry name" value="P450, PUTATIVE (EUROFUNG)-RELATED"/>
    <property type="match status" value="1"/>
</dbReference>
<dbReference type="FunFam" id="1.10.630.10:FF:000076">
    <property type="entry name" value="Cytochrome P450 monooxygenase"/>
    <property type="match status" value="1"/>
</dbReference>
<evidence type="ECO:0000313" key="7">
    <source>
        <dbReference type="EMBL" id="KAF2454651.1"/>
    </source>
</evidence>
<dbReference type="GO" id="GO:0005506">
    <property type="term" value="F:iron ion binding"/>
    <property type="evidence" value="ECO:0007669"/>
    <property type="project" value="InterPro"/>
</dbReference>
<keyword evidence="7" id="KW-0489">Methyltransferase</keyword>
<dbReference type="CDD" id="cd11060">
    <property type="entry name" value="CYP57A1-like"/>
    <property type="match status" value="1"/>
</dbReference>
<dbReference type="InterPro" id="IPR002401">
    <property type="entry name" value="Cyt_P450_E_grp-I"/>
</dbReference>
<keyword evidence="6" id="KW-0408">Iron</keyword>
<dbReference type="PRINTS" id="PR00385">
    <property type="entry name" value="P450"/>
</dbReference>
<evidence type="ECO:0000256" key="2">
    <source>
        <dbReference type="ARBA" id="ARBA00023026"/>
    </source>
</evidence>
<keyword evidence="6" id="KW-0479">Metal-binding</keyword>
<evidence type="ECO:0000256" key="4">
    <source>
        <dbReference type="ARBA" id="ARBA00068222"/>
    </source>
</evidence>